<protein>
    <recommendedName>
        <fullName evidence="5">CCHC-type domain-containing protein</fullName>
    </recommendedName>
</protein>
<feature type="region of interest" description="Disordered" evidence="1">
    <location>
        <begin position="103"/>
        <end position="130"/>
    </location>
</feature>
<reference evidence="3" key="2">
    <citation type="submission" date="2018-02" db="UniProtKB">
        <authorList>
            <consortium name="EnsemblPlants"/>
        </authorList>
    </citation>
    <scope>IDENTIFICATION</scope>
    <source>
        <strain evidence="3">Williams 82</strain>
    </source>
</reference>
<proteinExistence type="predicted"/>
<reference evidence="2" key="3">
    <citation type="submission" date="2018-07" db="EMBL/GenBank/DDBJ databases">
        <title>WGS assembly of Glycine max.</title>
        <authorList>
            <person name="Schmutz J."/>
            <person name="Cannon S."/>
            <person name="Schlueter J."/>
            <person name="Ma J."/>
            <person name="Mitros T."/>
            <person name="Nelson W."/>
            <person name="Hyten D."/>
            <person name="Song Q."/>
            <person name="Thelen J."/>
            <person name="Cheng J."/>
            <person name="Xu D."/>
            <person name="Hellsten U."/>
            <person name="May G."/>
            <person name="Yu Y."/>
            <person name="Sakurai T."/>
            <person name="Umezawa T."/>
            <person name="Bhattacharyya M."/>
            <person name="Sandhu D."/>
            <person name="Valliyodan B."/>
            <person name="Lindquist E."/>
            <person name="Peto M."/>
            <person name="Grant D."/>
            <person name="Shu S."/>
            <person name="Goodstein D."/>
            <person name="Barry K."/>
            <person name="Futrell-Griggs M."/>
            <person name="Abernathy B."/>
            <person name="Du J."/>
            <person name="Tian Z."/>
            <person name="Zhu L."/>
            <person name="Gill N."/>
            <person name="Joshi T."/>
            <person name="Libault M."/>
            <person name="Sethuraman A."/>
            <person name="Zhang X."/>
            <person name="Shinozaki K."/>
            <person name="Nguyen H."/>
            <person name="Wing R."/>
            <person name="Cregan P."/>
            <person name="Specht J."/>
            <person name="Grimwood J."/>
            <person name="Rokhsar D."/>
            <person name="Stacey G."/>
            <person name="Shoemaker R."/>
            <person name="Jackson S."/>
        </authorList>
    </citation>
    <scope>NUCLEOTIDE SEQUENCE</scope>
    <source>
        <tissue evidence="2">Callus</tissue>
    </source>
</reference>
<gene>
    <name evidence="2" type="ORF">GLYMA_05G085100</name>
</gene>
<sequence length="146" mass="17254">MEMYIKSNHYKLWMIITNDNFPKVWEPKTTTIQEAKNLKTLAWDELLGILRGHEFHLQNNDHLPKINFVALKTGESSFKHNSSKGSTDDEVALMSRKFKQMMTKKGRFQHSSKHKDTKFKKKRKEESNKSICFKCKKPRHMKAKCP</sequence>
<dbReference type="EnsemblPlants" id="KRH57806">
    <property type="protein sequence ID" value="KRH57806"/>
    <property type="gene ID" value="GLYMA_05G085100"/>
</dbReference>
<reference evidence="2 3" key="1">
    <citation type="journal article" date="2010" name="Nature">
        <title>Genome sequence of the palaeopolyploid soybean.</title>
        <authorList>
            <person name="Schmutz J."/>
            <person name="Cannon S.B."/>
            <person name="Schlueter J."/>
            <person name="Ma J."/>
            <person name="Mitros T."/>
            <person name="Nelson W."/>
            <person name="Hyten D.L."/>
            <person name="Song Q."/>
            <person name="Thelen J.J."/>
            <person name="Cheng J."/>
            <person name="Xu D."/>
            <person name="Hellsten U."/>
            <person name="May G.D."/>
            <person name="Yu Y."/>
            <person name="Sakurai T."/>
            <person name="Umezawa T."/>
            <person name="Bhattacharyya M.K."/>
            <person name="Sandhu D."/>
            <person name="Valliyodan B."/>
            <person name="Lindquist E."/>
            <person name="Peto M."/>
            <person name="Grant D."/>
            <person name="Shu S."/>
            <person name="Goodstein D."/>
            <person name="Barry K."/>
            <person name="Futrell-Griggs M."/>
            <person name="Abernathy B."/>
            <person name="Du J."/>
            <person name="Tian Z."/>
            <person name="Zhu L."/>
            <person name="Gill N."/>
            <person name="Joshi T."/>
            <person name="Libault M."/>
            <person name="Sethuraman A."/>
            <person name="Zhang X.-C."/>
            <person name="Shinozaki K."/>
            <person name="Nguyen H.T."/>
            <person name="Wing R.A."/>
            <person name="Cregan P."/>
            <person name="Specht J."/>
            <person name="Grimwood J."/>
            <person name="Rokhsar D."/>
            <person name="Stacey G."/>
            <person name="Shoemaker R.C."/>
            <person name="Jackson S.A."/>
        </authorList>
    </citation>
    <scope>NUCLEOTIDE SEQUENCE</scope>
    <source>
        <strain evidence="3">cv. Williams 82</strain>
        <tissue evidence="2">Callus</tissue>
    </source>
</reference>
<evidence type="ECO:0000313" key="3">
    <source>
        <dbReference type="EnsemblPlants" id="KRH57806"/>
    </source>
</evidence>
<evidence type="ECO:0000256" key="1">
    <source>
        <dbReference type="SAM" id="MobiDB-lite"/>
    </source>
</evidence>
<keyword evidence="4" id="KW-1185">Reference proteome</keyword>
<organism evidence="2">
    <name type="scientific">Glycine max</name>
    <name type="common">Soybean</name>
    <name type="synonym">Glycine hispida</name>
    <dbReference type="NCBI Taxonomy" id="3847"/>
    <lineage>
        <taxon>Eukaryota</taxon>
        <taxon>Viridiplantae</taxon>
        <taxon>Streptophyta</taxon>
        <taxon>Embryophyta</taxon>
        <taxon>Tracheophyta</taxon>
        <taxon>Spermatophyta</taxon>
        <taxon>Magnoliopsida</taxon>
        <taxon>eudicotyledons</taxon>
        <taxon>Gunneridae</taxon>
        <taxon>Pentapetalae</taxon>
        <taxon>rosids</taxon>
        <taxon>fabids</taxon>
        <taxon>Fabales</taxon>
        <taxon>Fabaceae</taxon>
        <taxon>Papilionoideae</taxon>
        <taxon>50 kb inversion clade</taxon>
        <taxon>NPAAA clade</taxon>
        <taxon>indigoferoid/millettioid clade</taxon>
        <taxon>Phaseoleae</taxon>
        <taxon>Glycine</taxon>
        <taxon>Glycine subgen. Soja</taxon>
    </lineage>
</organism>
<dbReference type="Proteomes" id="UP000008827">
    <property type="component" value="Chromosome 5"/>
</dbReference>
<dbReference type="EMBL" id="CM000838">
    <property type="protein sequence ID" value="KRH57806.1"/>
    <property type="molecule type" value="Genomic_DNA"/>
</dbReference>
<dbReference type="AlphaFoldDB" id="A0A0R0JSK2"/>
<dbReference type="InParanoid" id="A0A0R0JSK2"/>
<dbReference type="Gramene" id="KRH57806">
    <property type="protein sequence ID" value="KRH57806"/>
    <property type="gene ID" value="GLYMA_05G085100"/>
</dbReference>
<name>A0A0R0JSK2_SOYBN</name>
<dbReference type="OMA" id="WMIITND"/>
<feature type="compositionally biased region" description="Basic residues" evidence="1">
    <location>
        <begin position="103"/>
        <end position="123"/>
    </location>
</feature>
<evidence type="ECO:0008006" key="5">
    <source>
        <dbReference type="Google" id="ProtNLM"/>
    </source>
</evidence>
<evidence type="ECO:0000313" key="2">
    <source>
        <dbReference type="EMBL" id="KRH57806.1"/>
    </source>
</evidence>
<evidence type="ECO:0000313" key="4">
    <source>
        <dbReference type="Proteomes" id="UP000008827"/>
    </source>
</evidence>
<accession>A0A0R0JSK2</accession>